<evidence type="ECO:0000313" key="1">
    <source>
        <dbReference type="EMBL" id="MDX2965726.1"/>
    </source>
</evidence>
<protein>
    <submittedName>
        <fullName evidence="1">Uncharacterized protein</fullName>
    </submittedName>
</protein>
<gene>
    <name evidence="1" type="ORF">PV399_39340</name>
    <name evidence="2" type="ORF">PV666_00520</name>
</gene>
<comment type="caution">
    <text evidence="1">The sequence shown here is derived from an EMBL/GenBank/DDBJ whole genome shotgun (WGS) entry which is preliminary data.</text>
</comment>
<dbReference type="RefSeq" id="WP_010350635.1">
    <property type="nucleotide sequence ID" value="NZ_BCMK01000026.1"/>
</dbReference>
<name>A0AAP6BJ58_9ACTN</name>
<evidence type="ECO:0000313" key="3">
    <source>
        <dbReference type="Proteomes" id="UP001272987"/>
    </source>
</evidence>
<dbReference type="GeneID" id="69804572"/>
<dbReference type="EMBL" id="JARAWP010000001">
    <property type="protein sequence ID" value="MDX3016371.1"/>
    <property type="molecule type" value="Genomic_DNA"/>
</dbReference>
<dbReference type="Proteomes" id="UP001272987">
    <property type="component" value="Unassembled WGS sequence"/>
</dbReference>
<sequence length="88" mass="8951">MTGFVGVDGAGKSTTIQCGTVPEVFAEIAGLFLDVWNRTTEGVGGVAVAGGGAVGRGPVEVRAARVVLRREQGSPHGSVVHATFPVYL</sequence>
<evidence type="ECO:0000313" key="2">
    <source>
        <dbReference type="EMBL" id="MDX3016371.1"/>
    </source>
</evidence>
<keyword evidence="3" id="KW-1185">Reference proteome</keyword>
<evidence type="ECO:0000313" key="4">
    <source>
        <dbReference type="Proteomes" id="UP001282288"/>
    </source>
</evidence>
<dbReference type="AlphaFoldDB" id="A0AAP6BJ58"/>
<dbReference type="EMBL" id="JARAWC010000045">
    <property type="protein sequence ID" value="MDX2965726.1"/>
    <property type="molecule type" value="Genomic_DNA"/>
</dbReference>
<reference evidence="1 3" key="1">
    <citation type="journal article" date="2023" name="Microb. Genom.">
        <title>Mesoterricola silvestris gen. nov., sp. nov., Mesoterricola sediminis sp. nov., Geothrix oryzae sp. nov., Geothrix edaphica sp. nov., Geothrix rubra sp. nov., and Geothrix limicola sp. nov., six novel members of Acidobacteriota isolated from soils.</title>
        <authorList>
            <person name="Weisberg A.J."/>
            <person name="Pearce E."/>
            <person name="Kramer C.G."/>
            <person name="Chang J.H."/>
            <person name="Clarke C.R."/>
        </authorList>
    </citation>
    <scope>NUCLEOTIDE SEQUENCE</scope>
    <source>
        <strain evidence="2 3">NB05-1H</strain>
        <strain evidence="1">NRRL_B-16521</strain>
    </source>
</reference>
<proteinExistence type="predicted"/>
<dbReference type="Proteomes" id="UP001282288">
    <property type="component" value="Unassembled WGS sequence"/>
</dbReference>
<accession>A0AAP6BJ58</accession>
<organism evidence="1 4">
    <name type="scientific">Streptomyces acidiscabies</name>
    <dbReference type="NCBI Taxonomy" id="42234"/>
    <lineage>
        <taxon>Bacteria</taxon>
        <taxon>Bacillati</taxon>
        <taxon>Actinomycetota</taxon>
        <taxon>Actinomycetes</taxon>
        <taxon>Kitasatosporales</taxon>
        <taxon>Streptomycetaceae</taxon>
        <taxon>Streptomyces</taxon>
    </lineage>
</organism>